<protein>
    <recommendedName>
        <fullName evidence="4">Myb-like domain-containing protein</fullName>
    </recommendedName>
</protein>
<organism evidence="2 3">
    <name type="scientific">Mucor circinelloides f. lusitanicus</name>
    <name type="common">Mucor racemosus var. lusitanicus</name>
    <dbReference type="NCBI Taxonomy" id="29924"/>
    <lineage>
        <taxon>Eukaryota</taxon>
        <taxon>Fungi</taxon>
        <taxon>Fungi incertae sedis</taxon>
        <taxon>Mucoromycota</taxon>
        <taxon>Mucoromycotina</taxon>
        <taxon>Mucoromycetes</taxon>
        <taxon>Mucorales</taxon>
        <taxon>Mucorineae</taxon>
        <taxon>Mucoraceae</taxon>
        <taxon>Mucor</taxon>
    </lineage>
</organism>
<sequence length="559" mass="63314">MVTKAFLFKTLEKCAGQAEKILKSIVKNSQKSKMKYLYKKLKNSKQTLYGNTLFRNTSSLIGELKRSETISEEEKGEIEQLVAQIDLALFAYNVYRFKEDKTCSQAFFQRAVSPFNKYTKNEIRLFLSLRLYLLRQAMNTKKNANILDLIKEQFSKEPSTYHFGDTESSEKEAGKRQIMTTVDIVSGFLCSNVDNLNDNIRFGSSLMVRKFLKAFVQYRLSENFSGEADREIEEGFPETEDELKALVDEIFNTEFIDKINEEAEAETNGNNDDEENSNGSDEEYTVESSNSDEESDSEHGGSGSDSDKSSTAPSSNKKDETKIPRVLPVNEDDEEDQLTEETEEEATTRSIHQTRASASRRRITDEQPGARTVTAEEAGFSDDAGVSSTRRSSNASTANTSGSQRRRRLPRSSAQSSKKRKAPGNRGRGSSASDSNADNSSVDGEETDEEEDEEEEEEAPPPPPKYHICDDGRARRIPPLPKIREKAQRWTPEDVQALEEGLRVIKRRGWKEIQTMFEDKLGSFKTTQIKDKAVNEVKRRQKLGLPLEGFRFVINPRDE</sequence>
<feature type="compositionally biased region" description="Acidic residues" evidence="1">
    <location>
        <begin position="271"/>
        <end position="296"/>
    </location>
</feature>
<feature type="compositionally biased region" description="Acidic residues" evidence="1">
    <location>
        <begin position="330"/>
        <end position="345"/>
    </location>
</feature>
<feature type="compositionally biased region" description="Acidic residues" evidence="1">
    <location>
        <begin position="443"/>
        <end position="459"/>
    </location>
</feature>
<name>A0A8H4F5M0_MUCCL</name>
<comment type="caution">
    <text evidence="2">The sequence shown here is derived from an EMBL/GenBank/DDBJ whole genome shotgun (WGS) entry which is preliminary data.</text>
</comment>
<feature type="region of interest" description="Disordered" evidence="1">
    <location>
        <begin position="262"/>
        <end position="476"/>
    </location>
</feature>
<feature type="compositionally biased region" description="Low complexity" evidence="1">
    <location>
        <begin position="424"/>
        <end position="441"/>
    </location>
</feature>
<proteinExistence type="predicted"/>
<evidence type="ECO:0000256" key="1">
    <source>
        <dbReference type="SAM" id="MobiDB-lite"/>
    </source>
</evidence>
<gene>
    <name evidence="2" type="ORF">FB192DRAFT_1353783</name>
</gene>
<evidence type="ECO:0008006" key="4">
    <source>
        <dbReference type="Google" id="ProtNLM"/>
    </source>
</evidence>
<evidence type="ECO:0000313" key="2">
    <source>
        <dbReference type="EMBL" id="KAF1807091.1"/>
    </source>
</evidence>
<reference evidence="2 3" key="1">
    <citation type="submission" date="2019-09" db="EMBL/GenBank/DDBJ databases">
        <authorList>
            <consortium name="DOE Joint Genome Institute"/>
            <person name="Mondo S.J."/>
            <person name="Navarro-Mendoza M.I."/>
            <person name="Perez-Arques C."/>
            <person name="Panchal S."/>
            <person name="Nicolas F.E."/>
            <person name="Ganguly P."/>
            <person name="Pangilinan J."/>
            <person name="Grigoriev I."/>
            <person name="Heitman J."/>
            <person name="Sanya K."/>
            <person name="Garre V."/>
        </authorList>
    </citation>
    <scope>NUCLEOTIDE SEQUENCE [LARGE SCALE GENOMIC DNA]</scope>
    <source>
        <strain evidence="2 3">MU402</strain>
    </source>
</reference>
<dbReference type="EMBL" id="JAAECE010000001">
    <property type="protein sequence ID" value="KAF1807091.1"/>
    <property type="molecule type" value="Genomic_DNA"/>
</dbReference>
<evidence type="ECO:0000313" key="3">
    <source>
        <dbReference type="Proteomes" id="UP000469890"/>
    </source>
</evidence>
<feature type="compositionally biased region" description="Low complexity" evidence="1">
    <location>
        <begin position="387"/>
        <end position="401"/>
    </location>
</feature>
<accession>A0A8H4F5M0</accession>
<dbReference type="InterPro" id="IPR009057">
    <property type="entry name" value="Homeodomain-like_sf"/>
</dbReference>
<dbReference type="AlphaFoldDB" id="A0A8H4F5M0"/>
<dbReference type="SUPFAM" id="SSF46689">
    <property type="entry name" value="Homeodomain-like"/>
    <property type="match status" value="1"/>
</dbReference>
<dbReference type="Proteomes" id="UP000469890">
    <property type="component" value="Unassembled WGS sequence"/>
</dbReference>